<dbReference type="EMBL" id="JBHRTB010000010">
    <property type="protein sequence ID" value="MFC3145055.1"/>
    <property type="molecule type" value="Genomic_DNA"/>
</dbReference>
<accession>A0ABV7GYL3</accession>
<name>A0ABV7GYL3_9RHOB</name>
<organism evidence="2 3">
    <name type="scientific">Psychromarinibacter halotolerans</name>
    <dbReference type="NCBI Taxonomy" id="1775175"/>
    <lineage>
        <taxon>Bacteria</taxon>
        <taxon>Pseudomonadati</taxon>
        <taxon>Pseudomonadota</taxon>
        <taxon>Alphaproteobacteria</taxon>
        <taxon>Rhodobacterales</taxon>
        <taxon>Paracoccaceae</taxon>
        <taxon>Psychromarinibacter</taxon>
    </lineage>
</organism>
<keyword evidence="1" id="KW-1133">Transmembrane helix</keyword>
<keyword evidence="3" id="KW-1185">Reference proteome</keyword>
<dbReference type="RefSeq" id="WP_275634256.1">
    <property type="nucleotide sequence ID" value="NZ_JARGYD010000008.1"/>
</dbReference>
<feature type="transmembrane region" description="Helical" evidence="1">
    <location>
        <begin position="32"/>
        <end position="55"/>
    </location>
</feature>
<gene>
    <name evidence="2" type="ORF">ACFOGP_20210</name>
</gene>
<keyword evidence="1" id="KW-0812">Transmembrane</keyword>
<evidence type="ECO:0000313" key="2">
    <source>
        <dbReference type="EMBL" id="MFC3145055.1"/>
    </source>
</evidence>
<proteinExistence type="predicted"/>
<comment type="caution">
    <text evidence="2">The sequence shown here is derived from an EMBL/GenBank/DDBJ whole genome shotgun (WGS) entry which is preliminary data.</text>
</comment>
<evidence type="ECO:0000256" key="1">
    <source>
        <dbReference type="SAM" id="Phobius"/>
    </source>
</evidence>
<dbReference type="Proteomes" id="UP001595632">
    <property type="component" value="Unassembled WGS sequence"/>
</dbReference>
<keyword evidence="1" id="KW-0472">Membrane</keyword>
<protein>
    <submittedName>
        <fullName evidence="2">Uncharacterized protein</fullName>
    </submittedName>
</protein>
<evidence type="ECO:0000313" key="3">
    <source>
        <dbReference type="Proteomes" id="UP001595632"/>
    </source>
</evidence>
<reference evidence="3" key="1">
    <citation type="journal article" date="2019" name="Int. J. Syst. Evol. Microbiol.">
        <title>The Global Catalogue of Microorganisms (GCM) 10K type strain sequencing project: providing services to taxonomists for standard genome sequencing and annotation.</title>
        <authorList>
            <consortium name="The Broad Institute Genomics Platform"/>
            <consortium name="The Broad Institute Genome Sequencing Center for Infectious Disease"/>
            <person name="Wu L."/>
            <person name="Ma J."/>
        </authorList>
    </citation>
    <scope>NUCLEOTIDE SEQUENCE [LARGE SCALE GENOMIC DNA]</scope>
    <source>
        <strain evidence="3">KCTC 52366</strain>
    </source>
</reference>
<feature type="transmembrane region" description="Helical" evidence="1">
    <location>
        <begin position="62"/>
        <end position="83"/>
    </location>
</feature>
<sequence length="114" mass="12196">MLNDLLLSFFFGMPAVVAPFLAADLRNPASRFIMFWGGIAFTVMVAIVVIPMLLCDGSITGAYSNCVGGTGLAAAFTSAQPVIRASAFAYIMAGPPLAILAYLLEWLYRRQRAA</sequence>
<feature type="transmembrane region" description="Helical" evidence="1">
    <location>
        <begin position="89"/>
        <end position="108"/>
    </location>
</feature>